<name>A0ABQ0C4H8_9PROT</name>
<sequence length="105" mass="11849">MKISWPTDHPLHPTRVAENRLRQQAEETHFHAPERPRMIQKSDRITLSDPGVTSGALVVPVLFSPHVLVERHIQGMVNEAMSAVLHEPTQLPEPDGIRQVVVVKE</sequence>
<reference evidence="1 2" key="1">
    <citation type="submission" date="2024-05" db="EMBL/GenBank/DDBJ databases">
        <authorList>
            <consortium name="Candidatus Magnetaquicoccaceae bacterium FCR-1 genome sequencing consortium"/>
            <person name="Shimoshige H."/>
            <person name="Shimamura S."/>
            <person name="Taoka A."/>
            <person name="Kobayashi H."/>
            <person name="Maekawa T."/>
        </authorList>
    </citation>
    <scope>NUCLEOTIDE SEQUENCE [LARGE SCALE GENOMIC DNA]</scope>
    <source>
        <strain evidence="1 2">FCR-1</strain>
    </source>
</reference>
<gene>
    <name evidence="1" type="ORF">SIID45300_00090</name>
</gene>
<keyword evidence="2" id="KW-1185">Reference proteome</keyword>
<dbReference type="EMBL" id="BAAFGK010000001">
    <property type="protein sequence ID" value="GAB0055793.1"/>
    <property type="molecule type" value="Genomic_DNA"/>
</dbReference>
<evidence type="ECO:0000313" key="2">
    <source>
        <dbReference type="Proteomes" id="UP001628193"/>
    </source>
</evidence>
<comment type="caution">
    <text evidence="1">The sequence shown here is derived from an EMBL/GenBank/DDBJ whole genome shotgun (WGS) entry which is preliminary data.</text>
</comment>
<organism evidence="1 2">
    <name type="scientific">Candidatus Magnetaquiglobus chichijimensis</name>
    <dbReference type="NCBI Taxonomy" id="3141448"/>
    <lineage>
        <taxon>Bacteria</taxon>
        <taxon>Pseudomonadati</taxon>
        <taxon>Pseudomonadota</taxon>
        <taxon>Magnetococcia</taxon>
        <taxon>Magnetococcales</taxon>
        <taxon>Candidatus Magnetaquicoccaceae</taxon>
        <taxon>Candidatus Magnetaquiglobus</taxon>
    </lineage>
</organism>
<proteinExistence type="predicted"/>
<dbReference type="Proteomes" id="UP001628193">
    <property type="component" value="Unassembled WGS sequence"/>
</dbReference>
<protein>
    <submittedName>
        <fullName evidence="1">Uncharacterized protein</fullName>
    </submittedName>
</protein>
<accession>A0ABQ0C4H8</accession>
<reference evidence="1 2" key="2">
    <citation type="submission" date="2024-09" db="EMBL/GenBank/DDBJ databases">
        <title>Draft genome sequence of Candidatus Magnetaquicoccaceae bacterium FCR-1.</title>
        <authorList>
            <person name="Shimoshige H."/>
            <person name="Shimamura S."/>
            <person name="Taoka A."/>
            <person name="Kobayashi H."/>
            <person name="Maekawa T."/>
        </authorList>
    </citation>
    <scope>NUCLEOTIDE SEQUENCE [LARGE SCALE GENOMIC DNA]</scope>
    <source>
        <strain evidence="1 2">FCR-1</strain>
    </source>
</reference>
<evidence type="ECO:0000313" key="1">
    <source>
        <dbReference type="EMBL" id="GAB0055793.1"/>
    </source>
</evidence>
<dbReference type="RefSeq" id="WP_420903504.1">
    <property type="nucleotide sequence ID" value="NZ_BAAFGK010000001.1"/>
</dbReference>